<accession>A0A7Z7LX12</accession>
<evidence type="ECO:0000256" key="1">
    <source>
        <dbReference type="SAM" id="Phobius"/>
    </source>
</evidence>
<feature type="transmembrane region" description="Helical" evidence="1">
    <location>
        <begin position="36"/>
        <end position="57"/>
    </location>
</feature>
<reference evidence="2 3" key="1">
    <citation type="submission" date="2018-06" db="EMBL/GenBank/DDBJ databases">
        <authorList>
            <consortium name="Pathogen Informatics"/>
            <person name="Doyle S."/>
        </authorList>
    </citation>
    <scope>NUCLEOTIDE SEQUENCE [LARGE SCALE GENOMIC DNA]</scope>
    <source>
        <strain evidence="2 3">NCTC10588</strain>
    </source>
</reference>
<keyword evidence="1" id="KW-1133">Transmembrane helix</keyword>
<organism evidence="2 3">
    <name type="scientific">Elizabethkingia anophelis</name>
    <dbReference type="NCBI Taxonomy" id="1117645"/>
    <lineage>
        <taxon>Bacteria</taxon>
        <taxon>Pseudomonadati</taxon>
        <taxon>Bacteroidota</taxon>
        <taxon>Flavobacteriia</taxon>
        <taxon>Flavobacteriales</taxon>
        <taxon>Weeksellaceae</taxon>
        <taxon>Elizabethkingia</taxon>
    </lineage>
</organism>
<dbReference type="EMBL" id="UFYD01000001">
    <property type="protein sequence ID" value="STD07113.1"/>
    <property type="molecule type" value="Genomic_DNA"/>
</dbReference>
<gene>
    <name evidence="2" type="ORF">NCTC10588_02586</name>
</gene>
<sequence>MNVECEKNTFKAQFYENKNRSVSSAVLYIDSVADRYFLINSSSLAIISSFSFSILSYKAIFSS</sequence>
<name>A0A7Z7LX12_9FLAO</name>
<evidence type="ECO:0000313" key="3">
    <source>
        <dbReference type="Proteomes" id="UP000254876"/>
    </source>
</evidence>
<dbReference type="AlphaFoldDB" id="A0A7Z7LX12"/>
<protein>
    <submittedName>
        <fullName evidence="2">Uncharacterized protein</fullName>
    </submittedName>
</protein>
<evidence type="ECO:0000313" key="2">
    <source>
        <dbReference type="EMBL" id="STD07113.1"/>
    </source>
</evidence>
<keyword evidence="1" id="KW-0812">Transmembrane</keyword>
<comment type="caution">
    <text evidence="2">The sequence shown here is derived from an EMBL/GenBank/DDBJ whole genome shotgun (WGS) entry which is preliminary data.</text>
</comment>
<keyword evidence="1" id="KW-0472">Membrane</keyword>
<dbReference type="Proteomes" id="UP000254876">
    <property type="component" value="Unassembled WGS sequence"/>
</dbReference>
<proteinExistence type="predicted"/>